<comment type="subcellular location">
    <subcellularLocation>
        <location evidence="1 9">Cell membrane</location>
        <topology evidence="1 9">Multi-pass membrane protein</topology>
    </subcellularLocation>
</comment>
<comment type="similarity">
    <text evidence="2 10">Belongs to the binding-protein-dependent transport system permease family. MalFG subfamily.</text>
</comment>
<name>A0A0B6TPQ7_9CORY</name>
<dbReference type="Proteomes" id="UP000031928">
    <property type="component" value="Chromosome"/>
</dbReference>
<reference evidence="12 13" key="1">
    <citation type="submission" date="2014-05" db="EMBL/GenBank/DDBJ databases">
        <title>Complete genome sequence of Corynebacterium marinum DSM 44953.</title>
        <authorList>
            <person name="Schaffert L."/>
            <person name="Albersmeier A."/>
            <person name="Kalinowski J."/>
            <person name="Ruckert C."/>
        </authorList>
    </citation>
    <scope>NUCLEOTIDE SEQUENCE [LARGE SCALE GENOMIC DNA]</scope>
    <source>
        <strain evidence="12 13">DSM 44953</strain>
    </source>
</reference>
<dbReference type="AlphaFoldDB" id="A0A0B6TPQ7"/>
<feature type="transmembrane region" description="Helical" evidence="9">
    <location>
        <begin position="51"/>
        <end position="70"/>
    </location>
</feature>
<dbReference type="EMBL" id="CP007790">
    <property type="protein sequence ID" value="AJK68234.1"/>
    <property type="molecule type" value="Genomic_DNA"/>
</dbReference>
<dbReference type="KEGG" id="cmq:B840_03040"/>
<evidence type="ECO:0000313" key="12">
    <source>
        <dbReference type="EMBL" id="AJK68234.1"/>
    </source>
</evidence>
<feature type="transmembrane region" description="Helical" evidence="9">
    <location>
        <begin position="295"/>
        <end position="320"/>
    </location>
</feature>
<organism evidence="12 13">
    <name type="scientific">Corynebacterium marinum DSM 44953</name>
    <dbReference type="NCBI Taxonomy" id="1224162"/>
    <lineage>
        <taxon>Bacteria</taxon>
        <taxon>Bacillati</taxon>
        <taxon>Actinomycetota</taxon>
        <taxon>Actinomycetes</taxon>
        <taxon>Mycobacteriales</taxon>
        <taxon>Corynebacteriaceae</taxon>
        <taxon>Corynebacterium</taxon>
    </lineage>
</organism>
<dbReference type="HOGENOM" id="CLU_016047_20_1_11"/>
<gene>
    <name evidence="12" type="ORF">B840_03040</name>
</gene>
<protein>
    <recommendedName>
        <fullName evidence="10">Maltose/maltodextrin transport system permease protein</fullName>
    </recommendedName>
</protein>
<dbReference type="InterPro" id="IPR032550">
    <property type="entry name" value="TM_PBP2_N"/>
</dbReference>
<evidence type="ECO:0000313" key="13">
    <source>
        <dbReference type="Proteomes" id="UP000031928"/>
    </source>
</evidence>
<dbReference type="SUPFAM" id="SSF161098">
    <property type="entry name" value="MetI-like"/>
    <property type="match status" value="1"/>
</dbReference>
<dbReference type="PROSITE" id="PS50928">
    <property type="entry name" value="ABC_TM1"/>
    <property type="match status" value="1"/>
</dbReference>
<evidence type="ECO:0000256" key="5">
    <source>
        <dbReference type="ARBA" id="ARBA00022597"/>
    </source>
</evidence>
<dbReference type="PANTHER" id="PTHR47314:SF1">
    <property type="entry name" value="MALTOSE_MALTODEXTRIN TRANSPORT SYSTEM PERMEASE PROTEIN MALF"/>
    <property type="match status" value="1"/>
</dbReference>
<dbReference type="Pfam" id="PF00528">
    <property type="entry name" value="BPD_transp_1"/>
    <property type="match status" value="1"/>
</dbReference>
<dbReference type="Pfam" id="PF16296">
    <property type="entry name" value="TM_PBP2_N"/>
    <property type="match status" value="1"/>
</dbReference>
<evidence type="ECO:0000259" key="11">
    <source>
        <dbReference type="PROSITE" id="PS50928"/>
    </source>
</evidence>
<keyword evidence="6 9" id="KW-0812">Transmembrane</keyword>
<dbReference type="SUPFAM" id="SSF160964">
    <property type="entry name" value="MalF N-terminal region-like"/>
    <property type="match status" value="1"/>
</dbReference>
<evidence type="ECO:0000256" key="10">
    <source>
        <dbReference type="RuleBase" id="RU367050"/>
    </source>
</evidence>
<accession>A0A0B6TPQ7</accession>
<dbReference type="CDD" id="cd06261">
    <property type="entry name" value="TM_PBP2"/>
    <property type="match status" value="1"/>
</dbReference>
<dbReference type="Gene3D" id="3.10.650.10">
    <property type="entry name" value="MalF N-terminal region-like"/>
    <property type="match status" value="1"/>
</dbReference>
<keyword evidence="8 9" id="KW-0472">Membrane</keyword>
<evidence type="ECO:0000256" key="4">
    <source>
        <dbReference type="ARBA" id="ARBA00022475"/>
    </source>
</evidence>
<dbReference type="STRING" id="1224162.B840_03040"/>
<feature type="transmembrane region" description="Helical" evidence="9">
    <location>
        <begin position="82"/>
        <end position="106"/>
    </location>
</feature>
<dbReference type="GO" id="GO:0042956">
    <property type="term" value="P:maltodextrin transmembrane transport"/>
    <property type="evidence" value="ECO:0007669"/>
    <property type="project" value="TreeGrafter"/>
</dbReference>
<feature type="transmembrane region" description="Helical" evidence="9">
    <location>
        <begin position="332"/>
        <end position="352"/>
    </location>
</feature>
<dbReference type="InterPro" id="IPR035906">
    <property type="entry name" value="MetI-like_sf"/>
</dbReference>
<dbReference type="Gene3D" id="1.20.58.370">
    <property type="entry name" value="MalF N-terminal region-like"/>
    <property type="match status" value="1"/>
</dbReference>
<dbReference type="Gene3D" id="1.10.3720.10">
    <property type="entry name" value="MetI-like"/>
    <property type="match status" value="1"/>
</dbReference>
<dbReference type="GO" id="GO:1990060">
    <property type="term" value="C:maltose transport complex"/>
    <property type="evidence" value="ECO:0007669"/>
    <property type="project" value="TreeGrafter"/>
</dbReference>
<evidence type="ECO:0000256" key="3">
    <source>
        <dbReference type="ARBA" id="ARBA00022448"/>
    </source>
</evidence>
<comment type="function">
    <text evidence="10">Part of the ABC transporter complex MalEFGK involved in maltose/maltodextrin import. Probably responsible for the translocation of the substrate across the membrane.</text>
</comment>
<dbReference type="GO" id="GO:0015423">
    <property type="term" value="F:ABC-type maltose transporter activity"/>
    <property type="evidence" value="ECO:0007669"/>
    <property type="project" value="TreeGrafter"/>
</dbReference>
<feature type="transmembrane region" description="Helical" evidence="9">
    <location>
        <begin position="26"/>
        <end position="45"/>
    </location>
</feature>
<sequence>MTTTLDSRPVADEAPAPRRRQAGAGLAIKLLIMAAINAFGFYGIAASWLAGQWGILVFLVAGLIGANVIYFWNDRRARPWKYLYPAAVMLLIFQVFVVIYTAGIAFTNYGDGHNSTKDDAITAIELKYDEPVPDAPARPVTVISGDDGLGLAVLDDADRVLAATTGEELTPVEATVEDGQITAVDGYEVLTAEDAMARQQEVLDVRVLSPDEGDVVRTNDARTATTYISTMRYDEAQDAMIAADGTVYTPNDTGSFASESGEELLPGWRVNVGLSNFTQVFADSTYAGPFMKVTAWTFVFAFLSVALTFFAGLLMALLFNDPNMKFRGFYRALVIMPYAFPAFLSILIWAGLLNTDFGFFNQILFGGADINWLGDPWLARFSAVMVNLWLGFPYMFLVTTGALQSIPDDVYKAAKIDGAGAWTTFRKITLPLLMVAVGPLLVASFAMNFNNFNVIYLLTGGGPRDLDSPTGVGATDILISFVYKIAFASGENQYGVASAISLMIFIMVAVVAAITLIRSNSLKEID</sequence>
<keyword evidence="5 10" id="KW-0762">Sugar transport</keyword>
<keyword evidence="13" id="KW-1185">Reference proteome</keyword>
<evidence type="ECO:0000256" key="8">
    <source>
        <dbReference type="ARBA" id="ARBA00023136"/>
    </source>
</evidence>
<feature type="transmembrane region" description="Helical" evidence="9">
    <location>
        <begin position="377"/>
        <end position="397"/>
    </location>
</feature>
<keyword evidence="3 9" id="KW-0813">Transport</keyword>
<dbReference type="PANTHER" id="PTHR47314">
    <property type="entry name" value="MALTOSE/MALTODEXTRIN TRANSPORT SYSTEM PERMEASE PROTEIN MALF"/>
    <property type="match status" value="1"/>
</dbReference>
<dbReference type="RefSeq" id="WP_042620904.1">
    <property type="nucleotide sequence ID" value="NZ_CP007790.1"/>
</dbReference>
<evidence type="ECO:0000256" key="9">
    <source>
        <dbReference type="RuleBase" id="RU363032"/>
    </source>
</evidence>
<dbReference type="InterPro" id="IPR035277">
    <property type="entry name" value="MalF_N"/>
</dbReference>
<keyword evidence="7 9" id="KW-1133">Transmembrane helix</keyword>
<feature type="domain" description="ABC transmembrane type-1" evidence="11">
    <location>
        <begin position="294"/>
        <end position="515"/>
    </location>
</feature>
<keyword evidence="4 10" id="KW-1003">Cell membrane</keyword>
<evidence type="ECO:0000256" key="6">
    <source>
        <dbReference type="ARBA" id="ARBA00022692"/>
    </source>
</evidence>
<dbReference type="InterPro" id="IPR000515">
    <property type="entry name" value="MetI-like"/>
</dbReference>
<feature type="transmembrane region" description="Helical" evidence="9">
    <location>
        <begin position="430"/>
        <end position="449"/>
    </location>
</feature>
<evidence type="ECO:0000256" key="1">
    <source>
        <dbReference type="ARBA" id="ARBA00004651"/>
    </source>
</evidence>
<proteinExistence type="inferred from homology"/>
<evidence type="ECO:0000256" key="2">
    <source>
        <dbReference type="ARBA" id="ARBA00009047"/>
    </source>
</evidence>
<feature type="transmembrane region" description="Helical" evidence="9">
    <location>
        <begin position="494"/>
        <end position="517"/>
    </location>
</feature>
<dbReference type="OrthoDB" id="3810889at2"/>
<evidence type="ECO:0000256" key="7">
    <source>
        <dbReference type="ARBA" id="ARBA00022989"/>
    </source>
</evidence>